<dbReference type="InterPro" id="IPR001810">
    <property type="entry name" value="F-box_dom"/>
</dbReference>
<evidence type="ECO:0000256" key="2">
    <source>
        <dbReference type="ARBA" id="ARBA00022786"/>
    </source>
</evidence>
<gene>
    <name evidence="5" type="ORF">CDV36_009810</name>
</gene>
<keyword evidence="2" id="KW-0833">Ubl conjugation pathway</keyword>
<dbReference type="OrthoDB" id="722566at2759"/>
<evidence type="ECO:0000313" key="6">
    <source>
        <dbReference type="Proteomes" id="UP000277212"/>
    </source>
</evidence>
<dbReference type="InterPro" id="IPR036047">
    <property type="entry name" value="F-box-like_dom_sf"/>
</dbReference>
<feature type="compositionally biased region" description="Polar residues" evidence="3">
    <location>
        <begin position="34"/>
        <end position="46"/>
    </location>
</feature>
<dbReference type="PROSITE" id="PS50181">
    <property type="entry name" value="FBOX"/>
    <property type="match status" value="1"/>
</dbReference>
<dbReference type="PANTHER" id="PTHR10706:SF130">
    <property type="entry name" value="F-BOX ONLY PROTEIN 31"/>
    <property type="match status" value="1"/>
</dbReference>
<dbReference type="Pfam" id="PF12937">
    <property type="entry name" value="F-box-like"/>
    <property type="match status" value="1"/>
</dbReference>
<evidence type="ECO:0000256" key="1">
    <source>
        <dbReference type="ARBA" id="ARBA00004906"/>
    </source>
</evidence>
<sequence>MDDPSDSASVPSGPAAIPQSATPSLCPDLLGEGSNPTDDNNPSEAHSSAPGVCVLLDLPSELITTILSHLSPLELIRVSESCRELREHALSDVLWHPLVQENVPDVTLTSPRPCNSYHELYVAHDRLWFLPRHKIWFCDRDLTGRVMLVRYDPRRGCIEGYQLVAARGGADYFEWEGHPNVVIHDFKPQVKLHLDKPLLQFHANVETDVSRFFSRPDANRYADEMPVALEDRVDGMFSNFMLARELEKDVVDGMISQRFPYSQVWPSPAIPTEHRTRGQPNFVITGAPFSAPYERPKRRGQVSEKLFHIRQWMEMAGGVARLGRAAGLTGIVNVLRELHPAAVGGLPGMHVGEELITYSTLDPKLYTPTPLKPWRGIYAGDYSTHGCEFLLVHQPDDDDDELLTDESLGIVRFEIESDQEWEKRKAVARTHRGRLEAIKLTGDPNVPRGELSFYADDLGPGGFVEEATDPHFRGARIVSSRGHISNTGFTSSRWIDGQLILTSHDRLSHYWMDFGHVSCFRRVDIDQFLSV</sequence>
<name>A0A3M2RZ01_9HYPO</name>
<protein>
    <recommendedName>
        <fullName evidence="4">F-box domain-containing protein</fullName>
    </recommendedName>
</protein>
<dbReference type="GO" id="GO:0016567">
    <property type="term" value="P:protein ubiquitination"/>
    <property type="evidence" value="ECO:0007669"/>
    <property type="project" value="UniProtKB-UniPathway"/>
</dbReference>
<dbReference type="UniPathway" id="UPA00143"/>
<dbReference type="Proteomes" id="UP000277212">
    <property type="component" value="Unassembled WGS sequence"/>
</dbReference>
<dbReference type="InterPro" id="IPR045048">
    <property type="entry name" value="FBXO31/39"/>
</dbReference>
<evidence type="ECO:0000313" key="5">
    <source>
        <dbReference type="EMBL" id="RMJ10536.1"/>
    </source>
</evidence>
<accession>A0A3M2RZ01</accession>
<comment type="pathway">
    <text evidence="1">Protein modification; protein ubiquitination.</text>
</comment>
<keyword evidence="6" id="KW-1185">Reference proteome</keyword>
<feature type="domain" description="F-box" evidence="4">
    <location>
        <begin position="52"/>
        <end position="98"/>
    </location>
</feature>
<feature type="compositionally biased region" description="Polar residues" evidence="3">
    <location>
        <begin position="1"/>
        <end position="10"/>
    </location>
</feature>
<reference evidence="5 6" key="1">
    <citation type="submission" date="2017-06" db="EMBL/GenBank/DDBJ databases">
        <title>Comparative genomic analysis of Ambrosia Fusariam Clade fungi.</title>
        <authorList>
            <person name="Stajich J.E."/>
            <person name="Carrillo J."/>
            <person name="Kijimoto T."/>
            <person name="Eskalen A."/>
            <person name="O'Donnell K."/>
            <person name="Kasson M."/>
        </authorList>
    </citation>
    <scope>NUCLEOTIDE SEQUENCE [LARGE SCALE GENOMIC DNA]</scope>
    <source>
        <strain evidence="5">UCR3666</strain>
    </source>
</reference>
<dbReference type="STRING" id="2010991.A0A3M2RZ01"/>
<dbReference type="SUPFAM" id="SSF81383">
    <property type="entry name" value="F-box domain"/>
    <property type="match status" value="1"/>
</dbReference>
<proteinExistence type="predicted"/>
<organism evidence="5 6">
    <name type="scientific">Fusarium kuroshium</name>
    <dbReference type="NCBI Taxonomy" id="2010991"/>
    <lineage>
        <taxon>Eukaryota</taxon>
        <taxon>Fungi</taxon>
        <taxon>Dikarya</taxon>
        <taxon>Ascomycota</taxon>
        <taxon>Pezizomycotina</taxon>
        <taxon>Sordariomycetes</taxon>
        <taxon>Hypocreomycetidae</taxon>
        <taxon>Hypocreales</taxon>
        <taxon>Nectriaceae</taxon>
        <taxon>Fusarium</taxon>
        <taxon>Fusarium solani species complex</taxon>
    </lineage>
</organism>
<evidence type="ECO:0000259" key="4">
    <source>
        <dbReference type="PROSITE" id="PS50181"/>
    </source>
</evidence>
<dbReference type="AlphaFoldDB" id="A0A3M2RZ01"/>
<dbReference type="Pfam" id="PF12014">
    <property type="entry name" value="Cyclin_D1_bind"/>
    <property type="match status" value="1"/>
</dbReference>
<dbReference type="EMBL" id="NKUJ01000199">
    <property type="protein sequence ID" value="RMJ10536.1"/>
    <property type="molecule type" value="Genomic_DNA"/>
</dbReference>
<dbReference type="PANTHER" id="PTHR10706">
    <property type="entry name" value="F-BOX FAMILY PROTEIN"/>
    <property type="match status" value="1"/>
</dbReference>
<dbReference type="Gene3D" id="1.20.1280.50">
    <property type="match status" value="1"/>
</dbReference>
<evidence type="ECO:0000256" key="3">
    <source>
        <dbReference type="SAM" id="MobiDB-lite"/>
    </source>
</evidence>
<feature type="region of interest" description="Disordered" evidence="3">
    <location>
        <begin position="1"/>
        <end position="46"/>
    </location>
</feature>
<comment type="caution">
    <text evidence="5">The sequence shown here is derived from an EMBL/GenBank/DDBJ whole genome shotgun (WGS) entry which is preliminary data.</text>
</comment>